<sequence>MIEKTFPLIQSDKELENEFKQFLKGREIFKFVKDTIENSQARPQLDWLGANTSAS</sequence>
<accession>X1NVC1</accession>
<evidence type="ECO:0000313" key="1">
    <source>
        <dbReference type="EMBL" id="GAI47967.1"/>
    </source>
</evidence>
<comment type="caution">
    <text evidence="1">The sequence shown here is derived from an EMBL/GenBank/DDBJ whole genome shotgun (WGS) entry which is preliminary data.</text>
</comment>
<proteinExistence type="predicted"/>
<dbReference type="EMBL" id="BARV01035822">
    <property type="protein sequence ID" value="GAI47967.1"/>
    <property type="molecule type" value="Genomic_DNA"/>
</dbReference>
<organism evidence="1">
    <name type="scientific">marine sediment metagenome</name>
    <dbReference type="NCBI Taxonomy" id="412755"/>
    <lineage>
        <taxon>unclassified sequences</taxon>
        <taxon>metagenomes</taxon>
        <taxon>ecological metagenomes</taxon>
    </lineage>
</organism>
<protein>
    <submittedName>
        <fullName evidence="1">Uncharacterized protein</fullName>
    </submittedName>
</protein>
<name>X1NVC1_9ZZZZ</name>
<gene>
    <name evidence="1" type="ORF">S06H3_55812</name>
</gene>
<reference evidence="1" key="1">
    <citation type="journal article" date="2014" name="Front. Microbiol.">
        <title>High frequency of phylogenetically diverse reductive dehalogenase-homologous genes in deep subseafloor sedimentary metagenomes.</title>
        <authorList>
            <person name="Kawai M."/>
            <person name="Futagami T."/>
            <person name="Toyoda A."/>
            <person name="Takaki Y."/>
            <person name="Nishi S."/>
            <person name="Hori S."/>
            <person name="Arai W."/>
            <person name="Tsubouchi T."/>
            <person name="Morono Y."/>
            <person name="Uchiyama I."/>
            <person name="Ito T."/>
            <person name="Fujiyama A."/>
            <person name="Inagaki F."/>
            <person name="Takami H."/>
        </authorList>
    </citation>
    <scope>NUCLEOTIDE SEQUENCE</scope>
    <source>
        <strain evidence="1">Expedition CK06-06</strain>
    </source>
</reference>
<dbReference type="AlphaFoldDB" id="X1NVC1"/>